<dbReference type="InterPro" id="IPR013325">
    <property type="entry name" value="RNA_pol_sigma_r2"/>
</dbReference>
<keyword evidence="1" id="KW-0805">Transcription regulation</keyword>
<dbReference type="EMBL" id="JAQFWQ010000060">
    <property type="protein sequence ID" value="MDA2812854.1"/>
    <property type="molecule type" value="Genomic_DNA"/>
</dbReference>
<evidence type="ECO:0000256" key="2">
    <source>
        <dbReference type="ARBA" id="ARBA00023082"/>
    </source>
</evidence>
<dbReference type="CDD" id="cd06171">
    <property type="entry name" value="Sigma70_r4"/>
    <property type="match status" value="1"/>
</dbReference>
<evidence type="ECO:0000313" key="10">
    <source>
        <dbReference type="Proteomes" id="UP001527866"/>
    </source>
</evidence>
<feature type="region of interest" description="Disordered" evidence="5">
    <location>
        <begin position="182"/>
        <end position="208"/>
    </location>
</feature>
<dbReference type="PANTHER" id="PTHR30385">
    <property type="entry name" value="SIGMA FACTOR F FLAGELLAR"/>
    <property type="match status" value="1"/>
</dbReference>
<keyword evidence="10" id="KW-1185">Reference proteome</keyword>
<name>A0ABT4U8R8_9ACTN</name>
<feature type="domain" description="RNA polymerase sigma-70 region 4" evidence="8">
    <location>
        <begin position="216"/>
        <end position="265"/>
    </location>
</feature>
<evidence type="ECO:0000256" key="5">
    <source>
        <dbReference type="SAM" id="MobiDB-lite"/>
    </source>
</evidence>
<gene>
    <name evidence="9" type="ORF">O4J56_19570</name>
</gene>
<dbReference type="NCBIfam" id="TIGR02937">
    <property type="entry name" value="sigma70-ECF"/>
    <property type="match status" value="1"/>
</dbReference>
<dbReference type="InterPro" id="IPR007624">
    <property type="entry name" value="RNA_pol_sigma70_r3"/>
</dbReference>
<evidence type="ECO:0000259" key="7">
    <source>
        <dbReference type="Pfam" id="PF04542"/>
    </source>
</evidence>
<dbReference type="Pfam" id="PF04545">
    <property type="entry name" value="Sigma70_r4"/>
    <property type="match status" value="1"/>
</dbReference>
<organism evidence="9 10">
    <name type="scientific">Nocardiopsis endophytica</name>
    <dbReference type="NCBI Taxonomy" id="3018445"/>
    <lineage>
        <taxon>Bacteria</taxon>
        <taxon>Bacillati</taxon>
        <taxon>Actinomycetota</taxon>
        <taxon>Actinomycetes</taxon>
        <taxon>Streptosporangiales</taxon>
        <taxon>Nocardiopsidaceae</taxon>
        <taxon>Nocardiopsis</taxon>
    </lineage>
</organism>
<accession>A0ABT4U8R8</accession>
<dbReference type="InterPro" id="IPR014322">
    <property type="entry name" value="RNA_pol_sigma-B/F/G"/>
</dbReference>
<comment type="caution">
    <text evidence="9">The sequence shown here is derived from an EMBL/GenBank/DDBJ whole genome shotgun (WGS) entry which is preliminary data.</text>
</comment>
<dbReference type="InterPro" id="IPR007630">
    <property type="entry name" value="RNA_pol_sigma70_r4"/>
</dbReference>
<dbReference type="NCBIfam" id="TIGR02980">
    <property type="entry name" value="SigBFG"/>
    <property type="match status" value="1"/>
</dbReference>
<evidence type="ECO:0000259" key="6">
    <source>
        <dbReference type="Pfam" id="PF04539"/>
    </source>
</evidence>
<dbReference type="SUPFAM" id="SSF88659">
    <property type="entry name" value="Sigma3 and sigma4 domains of RNA polymerase sigma factors"/>
    <property type="match status" value="2"/>
</dbReference>
<evidence type="ECO:0000259" key="8">
    <source>
        <dbReference type="Pfam" id="PF04545"/>
    </source>
</evidence>
<sequence>MAAPSTNEAVTGAGSERRGRDGTTAEELLRARAVLPPRSAAAEELGETVVRMYAPVARREARRYRGRGEPMDDLEQVAMLGLTRAVAYYDPDYGKPFLSYLLPTVTGELKRHFRDNTWDVRVPRKHQEKRGELNRFTGEFAQEHGRGPTTAEIAEALDLDERTADDLLNASRAYSALSLDAPCGTGEDDAPSLGDTIGEGDGAAEGVEDHEAVREALARLPERERRIVQMRFYGNRTQTQIADAVGLSQMHVSRLLSTTLKELRKDLAVAD</sequence>
<dbReference type="InterPro" id="IPR000943">
    <property type="entry name" value="RNA_pol_sigma70"/>
</dbReference>
<keyword evidence="3" id="KW-0238">DNA-binding</keyword>
<protein>
    <submittedName>
        <fullName evidence="9">SigB/SigF/SigG family RNA polymerase sigma factor</fullName>
    </submittedName>
</protein>
<proteinExistence type="predicted"/>
<dbReference type="InterPro" id="IPR014284">
    <property type="entry name" value="RNA_pol_sigma-70_dom"/>
</dbReference>
<dbReference type="InterPro" id="IPR007627">
    <property type="entry name" value="RNA_pol_sigma70_r2"/>
</dbReference>
<keyword evidence="4" id="KW-0804">Transcription</keyword>
<dbReference type="SUPFAM" id="SSF88946">
    <property type="entry name" value="Sigma2 domain of RNA polymerase sigma factors"/>
    <property type="match status" value="1"/>
</dbReference>
<dbReference type="Pfam" id="PF04542">
    <property type="entry name" value="Sigma70_r2"/>
    <property type="match status" value="1"/>
</dbReference>
<dbReference type="Gene3D" id="1.20.120.1810">
    <property type="match status" value="1"/>
</dbReference>
<feature type="region of interest" description="Disordered" evidence="5">
    <location>
        <begin position="1"/>
        <end position="23"/>
    </location>
</feature>
<feature type="domain" description="RNA polymerase sigma-70 region 2" evidence="7">
    <location>
        <begin position="50"/>
        <end position="118"/>
    </location>
</feature>
<dbReference type="Gene3D" id="1.20.140.160">
    <property type="match status" value="1"/>
</dbReference>
<evidence type="ECO:0000313" key="9">
    <source>
        <dbReference type="EMBL" id="MDA2812854.1"/>
    </source>
</evidence>
<dbReference type="PRINTS" id="PR00046">
    <property type="entry name" value="SIGMA70FCT"/>
</dbReference>
<feature type="domain" description="RNA polymerase sigma-70 region 3" evidence="6">
    <location>
        <begin position="128"/>
        <end position="189"/>
    </location>
</feature>
<evidence type="ECO:0000256" key="3">
    <source>
        <dbReference type="ARBA" id="ARBA00023125"/>
    </source>
</evidence>
<dbReference type="PANTHER" id="PTHR30385:SF4">
    <property type="entry name" value="RNA POLYMERASE SIGMA-E FACTOR"/>
    <property type="match status" value="1"/>
</dbReference>
<evidence type="ECO:0000256" key="4">
    <source>
        <dbReference type="ARBA" id="ARBA00023163"/>
    </source>
</evidence>
<dbReference type="Pfam" id="PF04539">
    <property type="entry name" value="Sigma70_r3"/>
    <property type="match status" value="1"/>
</dbReference>
<dbReference type="RefSeq" id="WP_270687552.1">
    <property type="nucleotide sequence ID" value="NZ_JAQFWQ010000060.1"/>
</dbReference>
<dbReference type="InterPro" id="IPR013324">
    <property type="entry name" value="RNA_pol_sigma_r3/r4-like"/>
</dbReference>
<keyword evidence="2" id="KW-0731">Sigma factor</keyword>
<dbReference type="Proteomes" id="UP001527866">
    <property type="component" value="Unassembled WGS sequence"/>
</dbReference>
<reference evidence="9 10" key="1">
    <citation type="submission" date="2023-01" db="EMBL/GenBank/DDBJ databases">
        <title>Draft genome sequence of Nocardiopsis sp. RSe5-2 isolated from halophytes.</title>
        <authorList>
            <person name="Duangmal K."/>
            <person name="Chantavorakit T."/>
        </authorList>
    </citation>
    <scope>NUCLEOTIDE SEQUENCE [LARGE SCALE GENOMIC DNA]</scope>
    <source>
        <strain evidence="9 10">RSe5-2</strain>
    </source>
</reference>
<evidence type="ECO:0000256" key="1">
    <source>
        <dbReference type="ARBA" id="ARBA00023015"/>
    </source>
</evidence>